<evidence type="ECO:0000313" key="1">
    <source>
        <dbReference type="EMBL" id="CAD9347546.1"/>
    </source>
</evidence>
<gene>
    <name evidence="1" type="ORF">DBRI1063_LOCUS19943</name>
</gene>
<sequence length="178" mass="19582">MIEIRFKLTPCIEGAPLSCDFNIKRERQGRHGFIIPLGSDKHFRPGKFDCPSPKWCDDDNNGDSDEDRKIDPHPKCTIFVVDGPGILVDDKNTCGLEGGLSINQFNFREWLAVGGELPMIKEETGDYVMWHASTRLLCVSKGGGLIWTEDADGLGNVVGKDAYKGNIENLGSGVIEGK</sequence>
<dbReference type="AlphaFoldDB" id="A0A7S1ZSW5"/>
<organism evidence="1">
    <name type="scientific">Ditylum brightwellii</name>
    <dbReference type="NCBI Taxonomy" id="49249"/>
    <lineage>
        <taxon>Eukaryota</taxon>
        <taxon>Sar</taxon>
        <taxon>Stramenopiles</taxon>
        <taxon>Ochrophyta</taxon>
        <taxon>Bacillariophyta</taxon>
        <taxon>Mediophyceae</taxon>
        <taxon>Lithodesmiophycidae</taxon>
        <taxon>Lithodesmiales</taxon>
        <taxon>Lithodesmiaceae</taxon>
        <taxon>Ditylum</taxon>
    </lineage>
</organism>
<dbReference type="EMBL" id="HBGN01030967">
    <property type="protein sequence ID" value="CAD9347546.1"/>
    <property type="molecule type" value="Transcribed_RNA"/>
</dbReference>
<accession>A0A7S1ZSW5</accession>
<protein>
    <submittedName>
        <fullName evidence="1">Uncharacterized protein</fullName>
    </submittedName>
</protein>
<name>A0A7S1ZSW5_9STRA</name>
<proteinExistence type="predicted"/>
<reference evidence="1" key="1">
    <citation type="submission" date="2021-01" db="EMBL/GenBank/DDBJ databases">
        <authorList>
            <person name="Corre E."/>
            <person name="Pelletier E."/>
            <person name="Niang G."/>
            <person name="Scheremetjew M."/>
            <person name="Finn R."/>
            <person name="Kale V."/>
            <person name="Holt S."/>
            <person name="Cochrane G."/>
            <person name="Meng A."/>
            <person name="Brown T."/>
            <person name="Cohen L."/>
        </authorList>
    </citation>
    <scope>NUCLEOTIDE SEQUENCE</scope>
    <source>
        <strain evidence="1">Pop2</strain>
    </source>
</reference>